<dbReference type="OrthoDB" id="9787053at2"/>
<accession>A0A2T4TZS1</accession>
<dbReference type="AlphaFoldDB" id="A0A2T4TZS1"/>
<protein>
    <submittedName>
        <fullName evidence="1">Organic solvent tolerance ABC transporter substrate-binding protein</fullName>
    </submittedName>
</protein>
<evidence type="ECO:0000313" key="2">
    <source>
        <dbReference type="Proteomes" id="UP000241436"/>
    </source>
</evidence>
<proteinExistence type="predicted"/>
<organism evidence="1 2">
    <name type="scientific">Candidatus Methylomirabilis limnetica</name>
    <dbReference type="NCBI Taxonomy" id="2033718"/>
    <lineage>
        <taxon>Bacteria</taxon>
        <taxon>Candidatus Methylomirabilota</taxon>
        <taxon>Candidatus Methylomirabilia</taxon>
        <taxon>Candidatus Methylomirabilales</taxon>
        <taxon>Candidatus Methylomirabilaceae</taxon>
        <taxon>Candidatus Methylomirabilis</taxon>
    </lineage>
</organism>
<sequence length="221" mass="25672">MIAKQSDTRNRWKALVLAGATMAVLWTPGLGLAGPATDQIKGTMDQVLKILTDPTLKGEQKTKERRAKLHKIVVEQFDFSEMSKRSMGRNWSARTPEERTEFIRLFTDLLERTYIDRVEGYTGEQILYLEETSDGNYSEVRTKIITKRNQEVPIFYRVQKTDSKWEVYDIIIEGVSLVNNYRTQFSKIIRTSSYQNLVKKMQAKFEDEKMAETDSPKSKVR</sequence>
<dbReference type="PANTHER" id="PTHR36573">
    <property type="entry name" value="INTERMEMBRANE PHOSPHOLIPID TRANSPORT SYSTEM BINDING PROTEIN MLAC"/>
    <property type="match status" value="1"/>
</dbReference>
<dbReference type="Pfam" id="PF05494">
    <property type="entry name" value="MlaC"/>
    <property type="match status" value="1"/>
</dbReference>
<dbReference type="RefSeq" id="WP_107561373.1">
    <property type="nucleotide sequence ID" value="NZ_NVQC01000013.1"/>
</dbReference>
<dbReference type="InterPro" id="IPR008869">
    <property type="entry name" value="MlaC/ttg2D"/>
</dbReference>
<evidence type="ECO:0000313" key="1">
    <source>
        <dbReference type="EMBL" id="PTL36623.1"/>
    </source>
</evidence>
<dbReference type="EMBL" id="NVQC01000013">
    <property type="protein sequence ID" value="PTL36623.1"/>
    <property type="molecule type" value="Genomic_DNA"/>
</dbReference>
<reference evidence="2" key="2">
    <citation type="journal article" date="2018" name="Environ. Microbiol.">
        <title>Bloom of a denitrifying methanotroph, 'Candidatus Methylomirabilis limnetica', in a deep stratified lake.</title>
        <authorList>
            <person name="Graf J.S."/>
            <person name="Mayr M.J."/>
            <person name="Marchant H.K."/>
            <person name="Tienken D."/>
            <person name="Hach P.F."/>
            <person name="Brand A."/>
            <person name="Schubert C.J."/>
            <person name="Kuypers M.M."/>
            <person name="Milucka J."/>
        </authorList>
    </citation>
    <scope>NUCLEOTIDE SEQUENCE [LARGE SCALE GENOMIC DNA]</scope>
    <source>
        <strain evidence="2">Zug</strain>
    </source>
</reference>
<dbReference type="PIRSF" id="PIRSF004649">
    <property type="entry name" value="MlaC"/>
    <property type="match status" value="1"/>
</dbReference>
<dbReference type="InterPro" id="IPR042245">
    <property type="entry name" value="Tgt2/MlaC_sf"/>
</dbReference>
<dbReference type="PANTHER" id="PTHR36573:SF1">
    <property type="entry name" value="INTERMEMBRANE PHOSPHOLIPID TRANSPORT SYSTEM BINDING PROTEIN MLAC"/>
    <property type="match status" value="1"/>
</dbReference>
<dbReference type="Gene3D" id="3.10.450.710">
    <property type="entry name" value="Tgt2/MlaC"/>
    <property type="match status" value="1"/>
</dbReference>
<reference evidence="1 2" key="1">
    <citation type="submission" date="2017-09" db="EMBL/GenBank/DDBJ databases">
        <title>Bloom of a denitrifying methanotroph, Candidatus Methylomirabilis limnetica, in a deep stratified lake.</title>
        <authorList>
            <person name="Graf J.S."/>
            <person name="Marchant H.K."/>
            <person name="Tienken D."/>
            <person name="Hach P.F."/>
            <person name="Brand A."/>
            <person name="Schubert C.J."/>
            <person name="Kuypers M.M."/>
            <person name="Milucka J."/>
        </authorList>
    </citation>
    <scope>NUCLEOTIDE SEQUENCE [LARGE SCALE GENOMIC DNA]</scope>
    <source>
        <strain evidence="1 2">Zug</strain>
    </source>
</reference>
<name>A0A2T4TZS1_9BACT</name>
<dbReference type="Proteomes" id="UP000241436">
    <property type="component" value="Unassembled WGS sequence"/>
</dbReference>
<comment type="caution">
    <text evidence="1">The sequence shown here is derived from an EMBL/GenBank/DDBJ whole genome shotgun (WGS) entry which is preliminary data.</text>
</comment>
<keyword evidence="2" id="KW-1185">Reference proteome</keyword>
<gene>
    <name evidence="1" type="ORF">CLG94_02780</name>
</gene>